<keyword evidence="2" id="KW-0547">Nucleotide-binding</keyword>
<evidence type="ECO:0000313" key="8">
    <source>
        <dbReference type="EMBL" id="MDC3983653.1"/>
    </source>
</evidence>
<feature type="transmembrane region" description="Helical" evidence="6">
    <location>
        <begin position="425"/>
        <end position="446"/>
    </location>
</feature>
<keyword evidence="8" id="KW-0723">Serine/threonine-protein kinase</keyword>
<dbReference type="PROSITE" id="PS00108">
    <property type="entry name" value="PROTEIN_KINASE_ST"/>
    <property type="match status" value="1"/>
</dbReference>
<evidence type="ECO:0000256" key="2">
    <source>
        <dbReference type="ARBA" id="ARBA00022741"/>
    </source>
</evidence>
<feature type="compositionally biased region" description="Low complexity" evidence="5">
    <location>
        <begin position="467"/>
        <end position="506"/>
    </location>
</feature>
<dbReference type="InterPro" id="IPR000719">
    <property type="entry name" value="Prot_kinase_dom"/>
</dbReference>
<dbReference type="CDD" id="cd14014">
    <property type="entry name" value="STKc_PknB_like"/>
    <property type="match status" value="1"/>
</dbReference>
<feature type="region of interest" description="Disordered" evidence="5">
    <location>
        <begin position="467"/>
        <end position="520"/>
    </location>
</feature>
<evidence type="ECO:0000256" key="1">
    <source>
        <dbReference type="ARBA" id="ARBA00022679"/>
    </source>
</evidence>
<proteinExistence type="predicted"/>
<feature type="compositionally biased region" description="Basic and acidic residues" evidence="5">
    <location>
        <begin position="511"/>
        <end position="520"/>
    </location>
</feature>
<dbReference type="Gene3D" id="3.30.200.20">
    <property type="entry name" value="Phosphorylase Kinase, domain 1"/>
    <property type="match status" value="1"/>
</dbReference>
<dbReference type="RefSeq" id="WP_272423368.1">
    <property type="nucleotide sequence ID" value="NZ_JAGTJJ010000015.1"/>
</dbReference>
<comment type="caution">
    <text evidence="8">The sequence shown here is derived from an EMBL/GenBank/DDBJ whole genome shotgun (WGS) entry which is preliminary data.</text>
</comment>
<dbReference type="PANTHER" id="PTHR43289">
    <property type="entry name" value="MITOGEN-ACTIVATED PROTEIN KINASE KINASE KINASE 20-RELATED"/>
    <property type="match status" value="1"/>
</dbReference>
<organism evidence="8 9">
    <name type="scientific">Polyangium jinanense</name>
    <dbReference type="NCBI Taxonomy" id="2829994"/>
    <lineage>
        <taxon>Bacteria</taxon>
        <taxon>Pseudomonadati</taxon>
        <taxon>Myxococcota</taxon>
        <taxon>Polyangia</taxon>
        <taxon>Polyangiales</taxon>
        <taxon>Polyangiaceae</taxon>
        <taxon>Polyangium</taxon>
    </lineage>
</organism>
<dbReference type="Pfam" id="PF00069">
    <property type="entry name" value="Pkinase"/>
    <property type="match status" value="1"/>
</dbReference>
<keyword evidence="1" id="KW-0808">Transferase</keyword>
<feature type="region of interest" description="Disordered" evidence="5">
    <location>
        <begin position="360"/>
        <end position="403"/>
    </location>
</feature>
<evidence type="ECO:0000256" key="6">
    <source>
        <dbReference type="SAM" id="Phobius"/>
    </source>
</evidence>
<reference evidence="8 9" key="1">
    <citation type="submission" date="2021-04" db="EMBL/GenBank/DDBJ databases">
        <title>Genome analysis of Polyangium sp.</title>
        <authorList>
            <person name="Li Y."/>
            <person name="Wang J."/>
        </authorList>
    </citation>
    <scope>NUCLEOTIDE SEQUENCE [LARGE SCALE GENOMIC DNA]</scope>
    <source>
        <strain evidence="8 9">SDU14</strain>
    </source>
</reference>
<keyword evidence="3 8" id="KW-0418">Kinase</keyword>
<dbReference type="GO" id="GO:0005524">
    <property type="term" value="F:ATP binding"/>
    <property type="evidence" value="ECO:0007669"/>
    <property type="project" value="UniProtKB-KW"/>
</dbReference>
<dbReference type="Proteomes" id="UP001151081">
    <property type="component" value="Unassembled WGS sequence"/>
</dbReference>
<evidence type="ECO:0000256" key="3">
    <source>
        <dbReference type="ARBA" id="ARBA00022777"/>
    </source>
</evidence>
<keyword evidence="6" id="KW-1133">Transmembrane helix</keyword>
<dbReference type="Gene3D" id="1.10.510.10">
    <property type="entry name" value="Transferase(Phosphotransferase) domain 1"/>
    <property type="match status" value="1"/>
</dbReference>
<evidence type="ECO:0000256" key="5">
    <source>
        <dbReference type="SAM" id="MobiDB-lite"/>
    </source>
</evidence>
<keyword evidence="9" id="KW-1185">Reference proteome</keyword>
<evidence type="ECO:0000256" key="4">
    <source>
        <dbReference type="ARBA" id="ARBA00022840"/>
    </source>
</evidence>
<dbReference type="AlphaFoldDB" id="A0A9X3X794"/>
<protein>
    <submittedName>
        <fullName evidence="8">Serine/threonine protein kinase</fullName>
    </submittedName>
</protein>
<keyword evidence="4" id="KW-0067">ATP-binding</keyword>
<feature type="compositionally biased region" description="Pro residues" evidence="5">
    <location>
        <begin position="360"/>
        <end position="374"/>
    </location>
</feature>
<sequence length="520" mass="54152">MPETKKITPGLVIAGRYRVIRELGRGAVGSVHLVQHVHTDEQFALKLLHDPAAASPEKIARFRVEARAPARIDSDHVVRITDADVAPELNGAPFFVMEYLRGRDLGAELDLRGALPAPEVVLYMRQAARALDKAHALGIVHRDLKPENLFLIEREDGVPCIKLVDFGIAKLTGDAATIAQIVSRTQTGRIFGTPLFMSPEQATGRVSLVGAATDVWALGLVTNRLLTGRDHFESDTVAELIGKIAYDPIRPPSALGTSLGPAYDAWFLRCCHREIGKRFRSAGEAVTALAAALGIEEGDALIDAVISSRRALGGMAYSETMRAPPSSGRDSIDILLDALESKAPPPASALPASTPALPPSAPAFPAIKPPPVPRLPATLSDPHLPAHVHTPPPPPPSSTVTSSADAVVRPALDIPPAPRASRGSVYVGLAVAAALAVGLALGVVFIQSSGPDAPLATTSASPAASALPSSARASLPPRPSPSGSSLLPASSVAPAPSASAAPSVLPRGTFPRKDPLSGRH</sequence>
<name>A0A9X3X794_9BACT</name>
<dbReference type="PROSITE" id="PS50011">
    <property type="entry name" value="PROTEIN_KINASE_DOM"/>
    <property type="match status" value="1"/>
</dbReference>
<dbReference type="InterPro" id="IPR008271">
    <property type="entry name" value="Ser/Thr_kinase_AS"/>
</dbReference>
<dbReference type="SUPFAM" id="SSF56112">
    <property type="entry name" value="Protein kinase-like (PK-like)"/>
    <property type="match status" value="1"/>
</dbReference>
<feature type="domain" description="Protein kinase" evidence="7">
    <location>
        <begin position="17"/>
        <end position="435"/>
    </location>
</feature>
<dbReference type="InterPro" id="IPR011009">
    <property type="entry name" value="Kinase-like_dom_sf"/>
</dbReference>
<dbReference type="EMBL" id="JAGTJJ010000015">
    <property type="protein sequence ID" value="MDC3983653.1"/>
    <property type="molecule type" value="Genomic_DNA"/>
</dbReference>
<dbReference type="PANTHER" id="PTHR43289:SF6">
    <property type="entry name" value="SERINE_THREONINE-PROTEIN KINASE NEKL-3"/>
    <property type="match status" value="1"/>
</dbReference>
<keyword evidence="6" id="KW-0812">Transmembrane</keyword>
<evidence type="ECO:0000313" key="9">
    <source>
        <dbReference type="Proteomes" id="UP001151081"/>
    </source>
</evidence>
<evidence type="ECO:0000259" key="7">
    <source>
        <dbReference type="PROSITE" id="PS50011"/>
    </source>
</evidence>
<gene>
    <name evidence="8" type="ORF">KEG57_24305</name>
</gene>
<keyword evidence="6" id="KW-0472">Membrane</keyword>
<dbReference type="GO" id="GO:0004674">
    <property type="term" value="F:protein serine/threonine kinase activity"/>
    <property type="evidence" value="ECO:0007669"/>
    <property type="project" value="UniProtKB-KW"/>
</dbReference>
<accession>A0A9X3X794</accession>
<dbReference type="SMART" id="SM00220">
    <property type="entry name" value="S_TKc"/>
    <property type="match status" value="1"/>
</dbReference>